<accession>A0ABD1GT92</accession>
<dbReference type="InterPro" id="IPR036047">
    <property type="entry name" value="F-box-like_dom_sf"/>
</dbReference>
<dbReference type="InterPro" id="IPR017451">
    <property type="entry name" value="F-box-assoc_interact_dom"/>
</dbReference>
<dbReference type="InterPro" id="IPR050796">
    <property type="entry name" value="SCF_F-box_component"/>
</dbReference>
<dbReference type="PANTHER" id="PTHR31672">
    <property type="entry name" value="BNACNNG10540D PROTEIN"/>
    <property type="match status" value="1"/>
</dbReference>
<sequence length="415" mass="47718">MNSEKAKVPAATPEEDYVDRWLKLDNDLLTEIFILLPAKSVTGCKLVCKHWNSFVSSDEFCHLHTQRYPKPQPSFILDLGPPSLRFVSFDPIMKGEQPIIPYTFSVPTPIIVSSCNGLMLLKSDHTDESFHVYNPTTKLSRKISFTDAHTDNNPYTVALGLAFDPLKSPHYKVICIRSSIGRLTDPYKIQTYQIEVYDSESRTWKLRLGPFTFARLYMFRGCGGVYCNGSIYWETSYKCIYYDIAQNEFKTLPLPDYPQHEPQIVPYATTSCLQEANGCLYKSRLLTLANKNFLIIELFEMEIDDDRSSSWLLRYEELIHQHEFLVPFTGHTHLLRFIKGSYRTETCSVVSHMYGKVSVYSFLDKSYKLLFDVTGPPLRMQVDYTSPPRHVQVSCRGCTGPELELYEFVVCLAVV</sequence>
<evidence type="ECO:0000259" key="1">
    <source>
        <dbReference type="SMART" id="SM00256"/>
    </source>
</evidence>
<name>A0ABD1GT92_SALDI</name>
<dbReference type="PANTHER" id="PTHR31672:SF13">
    <property type="entry name" value="F-BOX PROTEIN CPR30-LIKE"/>
    <property type="match status" value="1"/>
</dbReference>
<dbReference type="InterPro" id="IPR006527">
    <property type="entry name" value="F-box-assoc_dom_typ1"/>
</dbReference>
<dbReference type="Proteomes" id="UP001567538">
    <property type="component" value="Unassembled WGS sequence"/>
</dbReference>
<dbReference type="AlphaFoldDB" id="A0ABD1GT92"/>
<evidence type="ECO:0000313" key="2">
    <source>
        <dbReference type="EMBL" id="KAL1547312.1"/>
    </source>
</evidence>
<dbReference type="Gene3D" id="1.20.1280.50">
    <property type="match status" value="1"/>
</dbReference>
<dbReference type="SUPFAM" id="SSF81383">
    <property type="entry name" value="F-box domain"/>
    <property type="match status" value="1"/>
</dbReference>
<feature type="domain" description="F-box" evidence="1">
    <location>
        <begin position="24"/>
        <end position="64"/>
    </location>
</feature>
<dbReference type="InterPro" id="IPR001810">
    <property type="entry name" value="F-box_dom"/>
</dbReference>
<gene>
    <name evidence="2" type="ORF">AAHA92_23805</name>
</gene>
<comment type="caution">
    <text evidence="2">The sequence shown here is derived from an EMBL/GenBank/DDBJ whole genome shotgun (WGS) entry which is preliminary data.</text>
</comment>
<reference evidence="2 3" key="1">
    <citation type="submission" date="2024-06" db="EMBL/GenBank/DDBJ databases">
        <title>A chromosome level genome sequence of Diviner's sage (Salvia divinorum).</title>
        <authorList>
            <person name="Ford S.A."/>
            <person name="Ro D.-K."/>
            <person name="Ness R.W."/>
            <person name="Phillips M.A."/>
        </authorList>
    </citation>
    <scope>NUCLEOTIDE SEQUENCE [LARGE SCALE GENOMIC DNA]</scope>
    <source>
        <strain evidence="2">SAF-2024a</strain>
        <tissue evidence="2">Leaf</tissue>
    </source>
</reference>
<proteinExistence type="predicted"/>
<dbReference type="Pfam" id="PF00646">
    <property type="entry name" value="F-box"/>
    <property type="match status" value="1"/>
</dbReference>
<dbReference type="EMBL" id="JBEAFC010000008">
    <property type="protein sequence ID" value="KAL1547312.1"/>
    <property type="molecule type" value="Genomic_DNA"/>
</dbReference>
<dbReference type="Pfam" id="PF07734">
    <property type="entry name" value="FBA_1"/>
    <property type="match status" value="1"/>
</dbReference>
<organism evidence="2 3">
    <name type="scientific">Salvia divinorum</name>
    <name type="common">Maria pastora</name>
    <name type="synonym">Diviner's sage</name>
    <dbReference type="NCBI Taxonomy" id="28513"/>
    <lineage>
        <taxon>Eukaryota</taxon>
        <taxon>Viridiplantae</taxon>
        <taxon>Streptophyta</taxon>
        <taxon>Embryophyta</taxon>
        <taxon>Tracheophyta</taxon>
        <taxon>Spermatophyta</taxon>
        <taxon>Magnoliopsida</taxon>
        <taxon>eudicotyledons</taxon>
        <taxon>Gunneridae</taxon>
        <taxon>Pentapetalae</taxon>
        <taxon>asterids</taxon>
        <taxon>lamiids</taxon>
        <taxon>Lamiales</taxon>
        <taxon>Lamiaceae</taxon>
        <taxon>Nepetoideae</taxon>
        <taxon>Mentheae</taxon>
        <taxon>Salviinae</taxon>
        <taxon>Salvia</taxon>
        <taxon>Salvia subgen. Calosphace</taxon>
    </lineage>
</organism>
<dbReference type="NCBIfam" id="TIGR01640">
    <property type="entry name" value="F_box_assoc_1"/>
    <property type="match status" value="1"/>
</dbReference>
<keyword evidence="3" id="KW-1185">Reference proteome</keyword>
<evidence type="ECO:0000313" key="3">
    <source>
        <dbReference type="Proteomes" id="UP001567538"/>
    </source>
</evidence>
<protein>
    <submittedName>
        <fullName evidence="2">F-box protein-like protein isoform X1</fullName>
    </submittedName>
</protein>
<dbReference type="SMART" id="SM00256">
    <property type="entry name" value="FBOX"/>
    <property type="match status" value="1"/>
</dbReference>